<feature type="transmembrane region" description="Helical" evidence="9">
    <location>
        <begin position="118"/>
        <end position="137"/>
    </location>
</feature>
<feature type="transmembrane region" description="Helical" evidence="9">
    <location>
        <begin position="175"/>
        <end position="197"/>
    </location>
</feature>
<dbReference type="PANTHER" id="PTHR42703:SF1">
    <property type="entry name" value="NA(+)_H(+) ANTIPORTER SUBUNIT D1"/>
    <property type="match status" value="1"/>
</dbReference>
<keyword evidence="12" id="KW-1185">Reference proteome</keyword>
<feature type="transmembrane region" description="Helical" evidence="9">
    <location>
        <begin position="250"/>
        <end position="269"/>
    </location>
</feature>
<organism evidence="11 12">
    <name type="scientific">Corynebacterium mendelii</name>
    <dbReference type="NCBI Taxonomy" id="2765362"/>
    <lineage>
        <taxon>Bacteria</taxon>
        <taxon>Bacillati</taxon>
        <taxon>Actinomycetota</taxon>
        <taxon>Actinomycetes</taxon>
        <taxon>Mycobacteriales</taxon>
        <taxon>Corynebacteriaceae</taxon>
        <taxon>Corynebacterium</taxon>
    </lineage>
</organism>
<feature type="transmembrane region" description="Helical" evidence="9">
    <location>
        <begin position="369"/>
        <end position="388"/>
    </location>
</feature>
<feature type="transmembrane region" description="Helical" evidence="9">
    <location>
        <begin position="143"/>
        <end position="163"/>
    </location>
</feature>
<sequence>MTVAMASAILPYLIALPVILPAAGAALCLLFSRHPKIGRVIAAITLLAVIVITTTMVFLTDLAGITTVQIGGWDAPVGITLVADRLSTLMLAVSSLVLTTVMWYAIGQGVRDGTTDQPIVVFLPAYLLLSMGVNMAFLSGDLFHLYVGFEVLLVASYVLLTIGASPARVRAGVSYVMVSMLSSLIFVIGLGLVYAAVGTMNMAQISVRMETVPEGTRTAIFAVLLVAFGIKAAVFPLYSWLPDSYPTAPALVTAVFAGLLTKVGVYSIIRVRSVVFTDGRLDTVLMWAALLTMLVGILGAMAQNDIKRLLSFTLVSHVGYMVMGVSLGSAAGLSGAIFYTVHHILVQTALFLVVGLIERQAGSSSLRRLGSLAYLSPVLAVLYLIPALNLGGIPPFSGFLGKIILLQAAAAHGGFFAWMLVIGAVVTSLLTLYTMTMVWQKAFWRDRKDAPDGQTAIAHGGLLTGSGKEISIEERKDVGTIPLGMVAPTAILVVASLSVTLLAGPISQVTGRSAESVQDVTNYRSAVLGPGYIAPGRTTDTTGLLSPDSKPDQRPDDRENRGDGDAAIPVKTDQPKHTVTETATTTETGAATTTVTQTEPAADRTDQPPVDKQPSPAGRNAAGTQEVESR</sequence>
<evidence type="ECO:0000259" key="10">
    <source>
        <dbReference type="Pfam" id="PF00361"/>
    </source>
</evidence>
<keyword evidence="3" id="KW-1003">Cell membrane</keyword>
<dbReference type="PRINTS" id="PR01437">
    <property type="entry name" value="NUOXDRDTASE4"/>
</dbReference>
<keyword evidence="6 9" id="KW-0472">Membrane</keyword>
<dbReference type="InterPro" id="IPR003918">
    <property type="entry name" value="NADH_UbQ_OxRdtase"/>
</dbReference>
<evidence type="ECO:0000313" key="11">
    <source>
        <dbReference type="EMBL" id="MBN9645122.1"/>
    </source>
</evidence>
<dbReference type="RefSeq" id="WP_207279597.1">
    <property type="nucleotide sequence ID" value="NZ_JAFLEQ010000017.1"/>
</dbReference>
<feature type="transmembrane region" description="Helical" evidence="9">
    <location>
        <begin position="336"/>
        <end position="357"/>
    </location>
</feature>
<proteinExistence type="inferred from homology"/>
<evidence type="ECO:0000256" key="3">
    <source>
        <dbReference type="ARBA" id="ARBA00022475"/>
    </source>
</evidence>
<feature type="compositionally biased region" description="Low complexity" evidence="8">
    <location>
        <begin position="580"/>
        <end position="600"/>
    </location>
</feature>
<feature type="transmembrane region" description="Helical" evidence="9">
    <location>
        <begin position="12"/>
        <end position="31"/>
    </location>
</feature>
<feature type="transmembrane region" description="Helical" evidence="9">
    <location>
        <begin position="415"/>
        <end position="439"/>
    </location>
</feature>
<feature type="transmembrane region" description="Helical" evidence="9">
    <location>
        <begin position="217"/>
        <end position="238"/>
    </location>
</feature>
<feature type="domain" description="NADH:quinone oxidoreductase/Mrp antiporter transmembrane" evidence="10">
    <location>
        <begin position="139"/>
        <end position="427"/>
    </location>
</feature>
<accession>A0A939E482</accession>
<feature type="transmembrane region" description="Helical" evidence="9">
    <location>
        <begin position="284"/>
        <end position="302"/>
    </location>
</feature>
<reference evidence="11" key="1">
    <citation type="submission" date="2021-03" db="EMBL/GenBank/DDBJ databases">
        <authorList>
            <person name="Sun Q."/>
        </authorList>
    </citation>
    <scope>NUCLEOTIDE SEQUENCE</scope>
    <source>
        <strain evidence="11">CCM 8862</strain>
    </source>
</reference>
<protein>
    <submittedName>
        <fullName evidence="11">Na+/H+ antiporter subunit D</fullName>
    </submittedName>
</protein>
<dbReference type="AlphaFoldDB" id="A0A939E482"/>
<comment type="subcellular location">
    <subcellularLocation>
        <location evidence="1">Cell membrane</location>
        <topology evidence="1">Multi-pass membrane protein</topology>
    </subcellularLocation>
    <subcellularLocation>
        <location evidence="7">Membrane</location>
        <topology evidence="7">Multi-pass membrane protein</topology>
    </subcellularLocation>
</comment>
<feature type="transmembrane region" description="Helical" evidence="9">
    <location>
        <begin position="43"/>
        <end position="66"/>
    </location>
</feature>
<dbReference type="InterPro" id="IPR001750">
    <property type="entry name" value="ND/Mrp_TM"/>
</dbReference>
<dbReference type="InterPro" id="IPR050586">
    <property type="entry name" value="CPA3_Na-H_Antiporter_D"/>
</dbReference>
<evidence type="ECO:0000256" key="8">
    <source>
        <dbReference type="SAM" id="MobiDB-lite"/>
    </source>
</evidence>
<name>A0A939E482_9CORY</name>
<comment type="similarity">
    <text evidence="2">Belongs to the CPA3 antiporters (TC 2.A.63) subunit D family.</text>
</comment>
<evidence type="ECO:0000256" key="7">
    <source>
        <dbReference type="RuleBase" id="RU000320"/>
    </source>
</evidence>
<evidence type="ECO:0000256" key="5">
    <source>
        <dbReference type="ARBA" id="ARBA00022989"/>
    </source>
</evidence>
<comment type="caution">
    <text evidence="11">The sequence shown here is derived from an EMBL/GenBank/DDBJ whole genome shotgun (WGS) entry which is preliminary data.</text>
</comment>
<gene>
    <name evidence="11" type="ORF">JZY06_10955</name>
</gene>
<dbReference type="GO" id="GO:0042773">
    <property type="term" value="P:ATP synthesis coupled electron transport"/>
    <property type="evidence" value="ECO:0007669"/>
    <property type="project" value="InterPro"/>
</dbReference>
<evidence type="ECO:0000256" key="6">
    <source>
        <dbReference type="ARBA" id="ARBA00023136"/>
    </source>
</evidence>
<dbReference type="PANTHER" id="PTHR42703">
    <property type="entry name" value="NADH DEHYDROGENASE"/>
    <property type="match status" value="1"/>
</dbReference>
<dbReference type="GO" id="GO:0008137">
    <property type="term" value="F:NADH dehydrogenase (ubiquinone) activity"/>
    <property type="evidence" value="ECO:0007669"/>
    <property type="project" value="InterPro"/>
</dbReference>
<feature type="transmembrane region" description="Helical" evidence="9">
    <location>
        <begin position="309"/>
        <end position="330"/>
    </location>
</feature>
<feature type="transmembrane region" description="Helical" evidence="9">
    <location>
        <begin position="481"/>
        <end position="503"/>
    </location>
</feature>
<keyword evidence="4 7" id="KW-0812">Transmembrane</keyword>
<dbReference type="Pfam" id="PF00361">
    <property type="entry name" value="Proton_antipo_M"/>
    <property type="match status" value="1"/>
</dbReference>
<dbReference type="NCBIfam" id="NF009308">
    <property type="entry name" value="PRK12665.1"/>
    <property type="match status" value="1"/>
</dbReference>
<evidence type="ECO:0000256" key="4">
    <source>
        <dbReference type="ARBA" id="ARBA00022692"/>
    </source>
</evidence>
<feature type="transmembrane region" description="Helical" evidence="9">
    <location>
        <begin position="86"/>
        <end position="106"/>
    </location>
</feature>
<evidence type="ECO:0000256" key="1">
    <source>
        <dbReference type="ARBA" id="ARBA00004651"/>
    </source>
</evidence>
<evidence type="ECO:0000256" key="9">
    <source>
        <dbReference type="SAM" id="Phobius"/>
    </source>
</evidence>
<dbReference type="EMBL" id="JAFLEQ010000017">
    <property type="protein sequence ID" value="MBN9645122.1"/>
    <property type="molecule type" value="Genomic_DNA"/>
</dbReference>
<dbReference type="Proteomes" id="UP000664332">
    <property type="component" value="Unassembled WGS sequence"/>
</dbReference>
<evidence type="ECO:0000256" key="2">
    <source>
        <dbReference type="ARBA" id="ARBA00005346"/>
    </source>
</evidence>
<evidence type="ECO:0000313" key="12">
    <source>
        <dbReference type="Proteomes" id="UP000664332"/>
    </source>
</evidence>
<feature type="compositionally biased region" description="Basic and acidic residues" evidence="8">
    <location>
        <begin position="549"/>
        <end position="564"/>
    </location>
</feature>
<dbReference type="GO" id="GO:0005886">
    <property type="term" value="C:plasma membrane"/>
    <property type="evidence" value="ECO:0007669"/>
    <property type="project" value="UniProtKB-SubCell"/>
</dbReference>
<feature type="region of interest" description="Disordered" evidence="8">
    <location>
        <begin position="529"/>
        <end position="630"/>
    </location>
</feature>
<keyword evidence="5 9" id="KW-1133">Transmembrane helix</keyword>